<organism evidence="1 2">
    <name type="scientific">Neisseria bacilliformis ATCC BAA-1200</name>
    <dbReference type="NCBI Taxonomy" id="888742"/>
    <lineage>
        <taxon>Bacteria</taxon>
        <taxon>Pseudomonadati</taxon>
        <taxon>Pseudomonadota</taxon>
        <taxon>Betaproteobacteria</taxon>
        <taxon>Neisseriales</taxon>
        <taxon>Neisseriaceae</taxon>
        <taxon>Neisseria</taxon>
    </lineage>
</organism>
<comment type="caution">
    <text evidence="1">The sequence shown here is derived from an EMBL/GenBank/DDBJ whole genome shotgun (WGS) entry which is preliminary data.</text>
</comment>
<dbReference type="HOGENOM" id="CLU_2423885_0_0_4"/>
<keyword evidence="2" id="KW-1185">Reference proteome</keyword>
<dbReference type="EMBL" id="AFAY01000051">
    <property type="protein sequence ID" value="EGF08228.1"/>
    <property type="molecule type" value="Genomic_DNA"/>
</dbReference>
<sequence length="91" mass="10100">MFLVKIHACRVKNAGKVSNLAALFFLQARIFPQKTVSQTKCKQPLSRRAAASGGRLKIRIRRCRCGRAAFYSGYRSKVSIAGRTSARQNIG</sequence>
<proteinExistence type="predicted"/>
<accession>F2BFM9</accession>
<evidence type="ECO:0000313" key="1">
    <source>
        <dbReference type="EMBL" id="EGF08228.1"/>
    </source>
</evidence>
<evidence type="ECO:0000313" key="2">
    <source>
        <dbReference type="Proteomes" id="UP000004105"/>
    </source>
</evidence>
<gene>
    <name evidence="1" type="ORF">HMPREF9123_2536</name>
</gene>
<name>F2BFM9_9NEIS</name>
<reference evidence="1 2" key="1">
    <citation type="submission" date="2011-02" db="EMBL/GenBank/DDBJ databases">
        <authorList>
            <person name="Muzny D."/>
            <person name="Qin X."/>
            <person name="Deng J."/>
            <person name="Jiang H."/>
            <person name="Liu Y."/>
            <person name="Qu J."/>
            <person name="Song X.-Z."/>
            <person name="Zhang L."/>
            <person name="Thornton R."/>
            <person name="Coyle M."/>
            <person name="Francisco L."/>
            <person name="Jackson L."/>
            <person name="Javaid M."/>
            <person name="Korchina V."/>
            <person name="Kovar C."/>
            <person name="Mata R."/>
            <person name="Mathew T."/>
            <person name="Ngo R."/>
            <person name="Nguyen L."/>
            <person name="Nguyen N."/>
            <person name="Okwuonu G."/>
            <person name="Ongeri F."/>
            <person name="Pham C."/>
            <person name="Simmons D."/>
            <person name="Wilczek-Boney K."/>
            <person name="Hale W."/>
            <person name="Jakkamsetti A."/>
            <person name="Pham P."/>
            <person name="Ruth R."/>
            <person name="San Lucas F."/>
            <person name="Warren J."/>
            <person name="Zhang J."/>
            <person name="Zhao Z."/>
            <person name="Zhou C."/>
            <person name="Zhu D."/>
            <person name="Lee S."/>
            <person name="Bess C."/>
            <person name="Blankenburg K."/>
            <person name="Forbes L."/>
            <person name="Fu Q."/>
            <person name="Gubbala S."/>
            <person name="Hirani K."/>
            <person name="Jayaseelan J.C."/>
            <person name="Lara F."/>
            <person name="Munidasa M."/>
            <person name="Palculict T."/>
            <person name="Patil S."/>
            <person name="Pu L.-L."/>
            <person name="Saada N."/>
            <person name="Tang L."/>
            <person name="Weissenberger G."/>
            <person name="Zhu Y."/>
            <person name="Hemphill L."/>
            <person name="Shang Y."/>
            <person name="Youmans B."/>
            <person name="Ayvaz T."/>
            <person name="Ross M."/>
            <person name="Santibanez J."/>
            <person name="Aqrawi P."/>
            <person name="Gross S."/>
            <person name="Joshi V."/>
            <person name="Fowler G."/>
            <person name="Nazareth L."/>
            <person name="Reid J."/>
            <person name="Worley K."/>
            <person name="Petrosino J."/>
            <person name="Highlander S."/>
            <person name="Gibbs R."/>
        </authorList>
    </citation>
    <scope>NUCLEOTIDE SEQUENCE [LARGE SCALE GENOMIC DNA]</scope>
    <source>
        <strain evidence="1 2">ATCC BAA-1200</strain>
    </source>
</reference>
<dbReference type="AlphaFoldDB" id="F2BFM9"/>
<dbReference type="Proteomes" id="UP000004105">
    <property type="component" value="Unassembled WGS sequence"/>
</dbReference>
<protein>
    <submittedName>
        <fullName evidence="1">Uncharacterized protein</fullName>
    </submittedName>
</protein>